<comment type="caution">
    <text evidence="10">The sequence shown here is derived from an EMBL/GenBank/DDBJ whole genome shotgun (WGS) entry which is preliminary data.</text>
</comment>
<organism evidence="10 11">
    <name type="scientific">Eragrostis curvula</name>
    <name type="common">weeping love grass</name>
    <dbReference type="NCBI Taxonomy" id="38414"/>
    <lineage>
        <taxon>Eukaryota</taxon>
        <taxon>Viridiplantae</taxon>
        <taxon>Streptophyta</taxon>
        <taxon>Embryophyta</taxon>
        <taxon>Tracheophyta</taxon>
        <taxon>Spermatophyta</taxon>
        <taxon>Magnoliopsida</taxon>
        <taxon>Liliopsida</taxon>
        <taxon>Poales</taxon>
        <taxon>Poaceae</taxon>
        <taxon>PACMAD clade</taxon>
        <taxon>Chloridoideae</taxon>
        <taxon>Eragrostideae</taxon>
        <taxon>Eragrostidinae</taxon>
        <taxon>Eragrostis</taxon>
    </lineage>
</organism>
<dbReference type="Gramene" id="TVU49721">
    <property type="protein sequence ID" value="TVU49721"/>
    <property type="gene ID" value="EJB05_01049"/>
</dbReference>
<dbReference type="PANTHER" id="PTHR45675">
    <property type="entry name" value="MYB TRANSCRIPTION FACTOR-RELATED-RELATED"/>
    <property type="match status" value="1"/>
</dbReference>
<sequence>MASSRSSRSSGTPAATADEEGAARELELRRGPWTVDEDLALVNYITDHGEGRWNSLAQAAEAAYTAAAIAGDVHALSGMGVTSSSSTDSFVTTTSESYDAVPMMKKWDTTTTTTPYDGEGIYSDVRAGEMLVNGGDCWVQETNQAAGMWCDQKAQVNNVGGQIEDPELSGWVQSFSEGVTENFWTLEDIWKMQ</sequence>
<keyword evidence="6" id="KW-0539">Nucleus</keyword>
<evidence type="ECO:0000256" key="6">
    <source>
        <dbReference type="ARBA" id="ARBA00023242"/>
    </source>
</evidence>
<dbReference type="OrthoDB" id="2143914at2759"/>
<evidence type="ECO:0000256" key="4">
    <source>
        <dbReference type="ARBA" id="ARBA00023125"/>
    </source>
</evidence>
<keyword evidence="2" id="KW-0677">Repeat</keyword>
<dbReference type="PROSITE" id="PS50090">
    <property type="entry name" value="MYB_LIKE"/>
    <property type="match status" value="1"/>
</dbReference>
<evidence type="ECO:0000256" key="2">
    <source>
        <dbReference type="ARBA" id="ARBA00022737"/>
    </source>
</evidence>
<dbReference type="AlphaFoldDB" id="A0A5J9WNM8"/>
<evidence type="ECO:0000313" key="10">
    <source>
        <dbReference type="EMBL" id="TVU49721.1"/>
    </source>
</evidence>
<dbReference type="EMBL" id="RWGY01000002">
    <property type="protein sequence ID" value="TVU49721.1"/>
    <property type="molecule type" value="Genomic_DNA"/>
</dbReference>
<evidence type="ECO:0000256" key="7">
    <source>
        <dbReference type="SAM" id="MobiDB-lite"/>
    </source>
</evidence>
<dbReference type="GO" id="GO:0005634">
    <property type="term" value="C:nucleus"/>
    <property type="evidence" value="ECO:0007669"/>
    <property type="project" value="UniProtKB-SubCell"/>
</dbReference>
<name>A0A5J9WNM8_9POAL</name>
<dbReference type="CDD" id="cd00167">
    <property type="entry name" value="SANT"/>
    <property type="match status" value="1"/>
</dbReference>
<gene>
    <name evidence="10" type="ORF">EJB05_01049</name>
</gene>
<evidence type="ECO:0000313" key="11">
    <source>
        <dbReference type="Proteomes" id="UP000324897"/>
    </source>
</evidence>
<feature type="compositionally biased region" description="Low complexity" evidence="7">
    <location>
        <begin position="1"/>
        <end position="10"/>
    </location>
</feature>
<dbReference type="Gene3D" id="1.10.10.60">
    <property type="entry name" value="Homeodomain-like"/>
    <property type="match status" value="1"/>
</dbReference>
<dbReference type="Proteomes" id="UP000324897">
    <property type="component" value="Chromosome 6"/>
</dbReference>
<dbReference type="InterPro" id="IPR009057">
    <property type="entry name" value="Homeodomain-like_sf"/>
</dbReference>
<keyword evidence="11" id="KW-1185">Reference proteome</keyword>
<dbReference type="InterPro" id="IPR017930">
    <property type="entry name" value="Myb_dom"/>
</dbReference>
<reference evidence="10 11" key="1">
    <citation type="journal article" date="2019" name="Sci. Rep.">
        <title>A high-quality genome of Eragrostis curvula grass provides insights into Poaceae evolution and supports new strategies to enhance forage quality.</title>
        <authorList>
            <person name="Carballo J."/>
            <person name="Santos B.A.C.M."/>
            <person name="Zappacosta D."/>
            <person name="Garbus I."/>
            <person name="Selva J.P."/>
            <person name="Gallo C.A."/>
            <person name="Diaz A."/>
            <person name="Albertini E."/>
            <person name="Caccamo M."/>
            <person name="Echenique V."/>
        </authorList>
    </citation>
    <scope>NUCLEOTIDE SEQUENCE [LARGE SCALE GENOMIC DNA]</scope>
    <source>
        <strain evidence="11">cv. Victoria</strain>
        <tissue evidence="10">Leaf</tissue>
    </source>
</reference>
<evidence type="ECO:0000256" key="5">
    <source>
        <dbReference type="ARBA" id="ARBA00023163"/>
    </source>
</evidence>
<comment type="subcellular location">
    <subcellularLocation>
        <location evidence="1">Nucleus</location>
    </subcellularLocation>
</comment>
<dbReference type="GO" id="GO:0003700">
    <property type="term" value="F:DNA-binding transcription factor activity"/>
    <property type="evidence" value="ECO:0007669"/>
    <property type="project" value="InterPro"/>
</dbReference>
<protein>
    <submittedName>
        <fullName evidence="10">Uncharacterized protein</fullName>
    </submittedName>
</protein>
<dbReference type="InterPro" id="IPR044676">
    <property type="entry name" value="EOBI/EOBII-like_plant"/>
</dbReference>
<keyword evidence="5" id="KW-0804">Transcription</keyword>
<keyword evidence="4" id="KW-0238">DNA-binding</keyword>
<proteinExistence type="predicted"/>
<evidence type="ECO:0000259" key="8">
    <source>
        <dbReference type="PROSITE" id="PS50090"/>
    </source>
</evidence>
<feature type="domain" description="Myb-like" evidence="8">
    <location>
        <begin position="25"/>
        <end position="58"/>
    </location>
</feature>
<dbReference type="InterPro" id="IPR001005">
    <property type="entry name" value="SANT/Myb"/>
</dbReference>
<dbReference type="Pfam" id="PF00249">
    <property type="entry name" value="Myb_DNA-binding"/>
    <property type="match status" value="1"/>
</dbReference>
<evidence type="ECO:0000256" key="1">
    <source>
        <dbReference type="ARBA" id="ARBA00004123"/>
    </source>
</evidence>
<evidence type="ECO:0000259" key="9">
    <source>
        <dbReference type="PROSITE" id="PS51294"/>
    </source>
</evidence>
<evidence type="ECO:0000256" key="3">
    <source>
        <dbReference type="ARBA" id="ARBA00023015"/>
    </source>
</evidence>
<accession>A0A5J9WNM8</accession>
<dbReference type="PROSITE" id="PS51294">
    <property type="entry name" value="HTH_MYB"/>
    <property type="match status" value="1"/>
</dbReference>
<dbReference type="GO" id="GO:0043565">
    <property type="term" value="F:sequence-specific DNA binding"/>
    <property type="evidence" value="ECO:0007669"/>
    <property type="project" value="InterPro"/>
</dbReference>
<keyword evidence="3" id="KW-0805">Transcription regulation</keyword>
<feature type="domain" description="HTH myb-type" evidence="9">
    <location>
        <begin position="27"/>
        <end position="53"/>
    </location>
</feature>
<dbReference type="SUPFAM" id="SSF46689">
    <property type="entry name" value="Homeodomain-like"/>
    <property type="match status" value="1"/>
</dbReference>
<feature type="region of interest" description="Disordered" evidence="7">
    <location>
        <begin position="1"/>
        <end position="24"/>
    </location>
</feature>
<dbReference type="PANTHER" id="PTHR45675:SF1">
    <property type="entry name" value="MYB TRANSCRIPTION FACTOR-RELATED"/>
    <property type="match status" value="1"/>
</dbReference>